<reference evidence="2" key="1">
    <citation type="submission" date="2014-09" db="EMBL/GenBank/DDBJ databases">
        <authorList>
            <person name="Sharma Rahul"/>
            <person name="Thines Marco"/>
        </authorList>
    </citation>
    <scope>NUCLEOTIDE SEQUENCE [LARGE SCALE GENOMIC DNA]</scope>
</reference>
<dbReference type="GeneID" id="36406437"/>
<protein>
    <submittedName>
        <fullName evidence="1">Uncharacterized protein</fullName>
    </submittedName>
</protein>
<organism evidence="1 2">
    <name type="scientific">Plasmopara halstedii</name>
    <name type="common">Downy mildew of sunflower</name>
    <dbReference type="NCBI Taxonomy" id="4781"/>
    <lineage>
        <taxon>Eukaryota</taxon>
        <taxon>Sar</taxon>
        <taxon>Stramenopiles</taxon>
        <taxon>Oomycota</taxon>
        <taxon>Peronosporomycetes</taxon>
        <taxon>Peronosporales</taxon>
        <taxon>Peronosporaceae</taxon>
        <taxon>Plasmopara</taxon>
    </lineage>
</organism>
<proteinExistence type="predicted"/>
<evidence type="ECO:0000313" key="1">
    <source>
        <dbReference type="EMBL" id="CEG35504.1"/>
    </source>
</evidence>
<sequence length="64" mass="6965">MSYRSLLKRVIAEANLAVDRVCGGDYTLVFADALILFAIKAFDVIVIANLPASFSDQNTDDIAE</sequence>
<name>A0A0P1A648_PLAHL</name>
<dbReference type="Proteomes" id="UP000054928">
    <property type="component" value="Unassembled WGS sequence"/>
</dbReference>
<accession>A0A0P1A648</accession>
<evidence type="ECO:0000313" key="2">
    <source>
        <dbReference type="Proteomes" id="UP000054928"/>
    </source>
</evidence>
<dbReference type="AlphaFoldDB" id="A0A0P1A648"/>
<dbReference type="RefSeq" id="XP_024571873.1">
    <property type="nucleotide sequence ID" value="XM_024724915.1"/>
</dbReference>
<dbReference type="EMBL" id="CCYD01000053">
    <property type="protein sequence ID" value="CEG35504.1"/>
    <property type="molecule type" value="Genomic_DNA"/>
</dbReference>
<keyword evidence="2" id="KW-1185">Reference proteome</keyword>